<evidence type="ECO:0000313" key="6">
    <source>
        <dbReference type="Proteomes" id="UP000704762"/>
    </source>
</evidence>
<dbReference type="EMBL" id="JAFBCF010000001">
    <property type="protein sequence ID" value="MBM7799361.1"/>
    <property type="molecule type" value="Genomic_DNA"/>
</dbReference>
<evidence type="ECO:0000256" key="1">
    <source>
        <dbReference type="ARBA" id="ARBA00001946"/>
    </source>
</evidence>
<evidence type="ECO:0000256" key="3">
    <source>
        <dbReference type="ARBA" id="ARBA00022842"/>
    </source>
</evidence>
<dbReference type="CDD" id="cd03424">
    <property type="entry name" value="NUDIX_ADPRase_Nudt5_UGPPase_Nudt14"/>
    <property type="match status" value="1"/>
</dbReference>
<evidence type="ECO:0000313" key="5">
    <source>
        <dbReference type="EMBL" id="MBM7799361.1"/>
    </source>
</evidence>
<dbReference type="Gene3D" id="3.90.79.10">
    <property type="entry name" value="Nucleoside Triphosphate Pyrophosphohydrolase"/>
    <property type="match status" value="1"/>
</dbReference>
<keyword evidence="2" id="KW-0378">Hydrolase</keyword>
<name>A0ABS2RK31_9ACTN</name>
<dbReference type="PANTHER" id="PTHR43046:SF12">
    <property type="entry name" value="GDP-MANNOSE MANNOSYL HYDROLASE"/>
    <property type="match status" value="1"/>
</dbReference>
<gene>
    <name evidence="5" type="ORF">JOE57_002282</name>
</gene>
<evidence type="ECO:0000256" key="2">
    <source>
        <dbReference type="ARBA" id="ARBA00022801"/>
    </source>
</evidence>
<feature type="domain" description="Nudix hydrolase" evidence="4">
    <location>
        <begin position="51"/>
        <end position="179"/>
    </location>
</feature>
<dbReference type="SUPFAM" id="SSF55811">
    <property type="entry name" value="Nudix"/>
    <property type="match status" value="1"/>
</dbReference>
<reference evidence="5 6" key="1">
    <citation type="submission" date="2021-01" db="EMBL/GenBank/DDBJ databases">
        <title>Sequencing the genomes of 1000 actinobacteria strains.</title>
        <authorList>
            <person name="Klenk H.-P."/>
        </authorList>
    </citation>
    <scope>NUCLEOTIDE SEQUENCE [LARGE SCALE GENOMIC DNA]</scope>
    <source>
        <strain evidence="5 6">DSM 18662</strain>
    </source>
</reference>
<comment type="cofactor">
    <cofactor evidence="1">
        <name>Mg(2+)</name>
        <dbReference type="ChEBI" id="CHEBI:18420"/>
    </cofactor>
</comment>
<accession>A0ABS2RK31</accession>
<dbReference type="InterPro" id="IPR015797">
    <property type="entry name" value="NUDIX_hydrolase-like_dom_sf"/>
</dbReference>
<dbReference type="InterPro" id="IPR000086">
    <property type="entry name" value="NUDIX_hydrolase_dom"/>
</dbReference>
<sequence>MADEALTDETLESARWKVFGERTLYDNPWVRLVKVDVEPPNGKRFEHHVVRLQRVAIAAVMDDADRVLMLWRHRFVTDEWGWELQGGIVDPGEEGPASAAREVEEETGWRPGPLTDLLTFQPMIGMVDSPHELYVANSATRIGEPPDPEEAGRVDWVPLGSVMELMAEGRFWALGRSWLCCTSWLTGSGRLRRPGSLGVVAA</sequence>
<protein>
    <submittedName>
        <fullName evidence="5">8-oxo-dGTP pyrophosphatase MutT (NUDIX family)</fullName>
    </submittedName>
</protein>
<evidence type="ECO:0000259" key="4">
    <source>
        <dbReference type="PROSITE" id="PS51462"/>
    </source>
</evidence>
<dbReference type="Pfam" id="PF00293">
    <property type="entry name" value="NUDIX"/>
    <property type="match status" value="1"/>
</dbReference>
<dbReference type="PANTHER" id="PTHR43046">
    <property type="entry name" value="GDP-MANNOSE MANNOSYL HYDROLASE"/>
    <property type="match status" value="1"/>
</dbReference>
<organism evidence="5 6">
    <name type="scientific">Microlunatus panaciterrae</name>
    <dbReference type="NCBI Taxonomy" id="400768"/>
    <lineage>
        <taxon>Bacteria</taxon>
        <taxon>Bacillati</taxon>
        <taxon>Actinomycetota</taxon>
        <taxon>Actinomycetes</taxon>
        <taxon>Propionibacteriales</taxon>
        <taxon>Propionibacteriaceae</taxon>
        <taxon>Microlunatus</taxon>
    </lineage>
</organism>
<comment type="caution">
    <text evidence="5">The sequence shown here is derived from an EMBL/GenBank/DDBJ whole genome shotgun (WGS) entry which is preliminary data.</text>
</comment>
<dbReference type="RefSeq" id="WP_338041274.1">
    <property type="nucleotide sequence ID" value="NZ_BAAAQP010000001.1"/>
</dbReference>
<keyword evidence="6" id="KW-1185">Reference proteome</keyword>
<proteinExistence type="predicted"/>
<dbReference type="Proteomes" id="UP000704762">
    <property type="component" value="Unassembled WGS sequence"/>
</dbReference>
<dbReference type="PROSITE" id="PS51462">
    <property type="entry name" value="NUDIX"/>
    <property type="match status" value="1"/>
</dbReference>
<keyword evidence="3" id="KW-0460">Magnesium</keyword>